<feature type="non-terminal residue" evidence="7">
    <location>
        <position position="1"/>
    </location>
</feature>
<dbReference type="Gene3D" id="1.50.10.20">
    <property type="match status" value="1"/>
</dbReference>
<dbReference type="InterPro" id="IPR011626">
    <property type="entry name" value="Alpha-macroglobulin_TED"/>
</dbReference>
<dbReference type="GO" id="GO:0005615">
    <property type="term" value="C:extracellular space"/>
    <property type="evidence" value="ECO:0007669"/>
    <property type="project" value="InterPro"/>
</dbReference>
<dbReference type="SUPFAM" id="SSF49410">
    <property type="entry name" value="Alpha-macroglobulin receptor domain"/>
    <property type="match status" value="1"/>
</dbReference>
<dbReference type="Gene3D" id="2.60.40.10">
    <property type="entry name" value="Immunoglobulins"/>
    <property type="match status" value="1"/>
</dbReference>
<evidence type="ECO:0000259" key="6">
    <source>
        <dbReference type="SMART" id="SM01361"/>
    </source>
</evidence>
<evidence type="ECO:0000313" key="7">
    <source>
        <dbReference type="EMBL" id="KAK7078211.1"/>
    </source>
</evidence>
<name>A0AAN8X5D5_HALRR</name>
<dbReference type="InterPro" id="IPR008930">
    <property type="entry name" value="Terpenoid_cyclase/PrenylTrfase"/>
</dbReference>
<evidence type="ECO:0000256" key="1">
    <source>
        <dbReference type="ARBA" id="ARBA00010952"/>
    </source>
</evidence>
<evidence type="ECO:0000256" key="4">
    <source>
        <dbReference type="ARBA" id="ARBA00023157"/>
    </source>
</evidence>
<dbReference type="InterPro" id="IPR047565">
    <property type="entry name" value="Alpha-macroglob_thiol-ester_cl"/>
</dbReference>
<dbReference type="InterPro" id="IPR001599">
    <property type="entry name" value="Macroglobln_a2"/>
</dbReference>
<dbReference type="InterPro" id="IPR036595">
    <property type="entry name" value="A-macroglobulin_rcpt-bd_sf"/>
</dbReference>
<dbReference type="SUPFAM" id="SSF48239">
    <property type="entry name" value="Terpenoid cyclases/Protein prenyltransferases"/>
    <property type="match status" value="1"/>
</dbReference>
<feature type="domain" description="Alpha-macroglobulin receptor-binding" evidence="6">
    <location>
        <begin position="695"/>
        <end position="784"/>
    </location>
</feature>
<accession>A0AAN8X5D5</accession>
<dbReference type="InterPro" id="IPR041813">
    <property type="entry name" value="A2M_TED"/>
</dbReference>
<dbReference type="InterPro" id="IPR019742">
    <property type="entry name" value="MacrogloblnA2_CS"/>
</dbReference>
<dbReference type="PANTHER" id="PTHR11412">
    <property type="entry name" value="MACROGLOBULIN / COMPLEMENT"/>
    <property type="match status" value="1"/>
</dbReference>
<dbReference type="Gene3D" id="2.60.120.1540">
    <property type="match status" value="1"/>
</dbReference>
<keyword evidence="3" id="KW-0722">Serine protease inhibitor</keyword>
<evidence type="ECO:0000259" key="5">
    <source>
        <dbReference type="SMART" id="SM01360"/>
    </source>
</evidence>
<dbReference type="Proteomes" id="UP001381693">
    <property type="component" value="Unassembled WGS sequence"/>
</dbReference>
<gene>
    <name evidence="7" type="primary">A2ML1_2</name>
    <name evidence="7" type="ORF">SK128_003328</name>
</gene>
<dbReference type="EMBL" id="JAXCGZ010007948">
    <property type="protein sequence ID" value="KAK7078211.1"/>
    <property type="molecule type" value="Genomic_DNA"/>
</dbReference>
<evidence type="ECO:0000313" key="8">
    <source>
        <dbReference type="Proteomes" id="UP001381693"/>
    </source>
</evidence>
<dbReference type="SMART" id="SM01361">
    <property type="entry name" value="A2M_recep"/>
    <property type="match status" value="1"/>
</dbReference>
<protein>
    <submittedName>
        <fullName evidence="7">Seminal vesicle autoantigen (SVA)</fullName>
    </submittedName>
</protein>
<evidence type="ECO:0000256" key="2">
    <source>
        <dbReference type="ARBA" id="ARBA00022690"/>
    </source>
</evidence>
<comment type="similarity">
    <text evidence="1">Belongs to the protease inhibitor I39 (alpha-2-macroglobulin) family.</text>
</comment>
<keyword evidence="2" id="KW-0646">Protease inhibitor</keyword>
<proteinExistence type="inferred from homology"/>
<dbReference type="CDD" id="cd02897">
    <property type="entry name" value="A2M_2"/>
    <property type="match status" value="1"/>
</dbReference>
<feature type="domain" description="Alpha-2-macroglobulin" evidence="5">
    <location>
        <begin position="75"/>
        <end position="165"/>
    </location>
</feature>
<dbReference type="AlphaFoldDB" id="A0AAN8X5D5"/>
<dbReference type="SMART" id="SM01360">
    <property type="entry name" value="A2M"/>
    <property type="match status" value="1"/>
</dbReference>
<dbReference type="Gene3D" id="2.60.40.690">
    <property type="entry name" value="Alpha-macroglobulin, receptor-binding domain"/>
    <property type="match status" value="1"/>
</dbReference>
<dbReference type="InterPro" id="IPR050473">
    <property type="entry name" value="A2M/Complement_sys"/>
</dbReference>
<dbReference type="SMART" id="SM01419">
    <property type="entry name" value="Thiol-ester_cl"/>
    <property type="match status" value="1"/>
</dbReference>
<dbReference type="Pfam" id="PF00207">
    <property type="entry name" value="A2M"/>
    <property type="match status" value="1"/>
</dbReference>
<comment type="caution">
    <text evidence="7">The sequence shown here is derived from an EMBL/GenBank/DDBJ whole genome shotgun (WGS) entry which is preliminary data.</text>
</comment>
<dbReference type="InterPro" id="IPR009048">
    <property type="entry name" value="A-macroglobulin_rcpt-bd"/>
</dbReference>
<dbReference type="GO" id="GO:0004867">
    <property type="term" value="F:serine-type endopeptidase inhibitor activity"/>
    <property type="evidence" value="ECO:0007669"/>
    <property type="project" value="UniProtKB-KW"/>
</dbReference>
<dbReference type="Pfam" id="PF07677">
    <property type="entry name" value="A2M_recep"/>
    <property type="match status" value="1"/>
</dbReference>
<dbReference type="SUPFAM" id="SSF81296">
    <property type="entry name" value="E set domains"/>
    <property type="match status" value="1"/>
</dbReference>
<dbReference type="PANTHER" id="PTHR11412:SF171">
    <property type="entry name" value="PREGNANCY ZONE PROTEIN-LIKE PROTEIN"/>
    <property type="match status" value="1"/>
</dbReference>
<dbReference type="Gene3D" id="2.20.130.20">
    <property type="match status" value="1"/>
</dbReference>
<keyword evidence="4" id="KW-1015">Disulfide bond</keyword>
<evidence type="ECO:0000256" key="3">
    <source>
        <dbReference type="ARBA" id="ARBA00022900"/>
    </source>
</evidence>
<keyword evidence="8" id="KW-1185">Reference proteome</keyword>
<dbReference type="PROSITE" id="PS00477">
    <property type="entry name" value="ALPHA_2_MACROGLOBULIN"/>
    <property type="match status" value="1"/>
</dbReference>
<organism evidence="7 8">
    <name type="scientific">Halocaridina rubra</name>
    <name type="common">Hawaiian red shrimp</name>
    <dbReference type="NCBI Taxonomy" id="373956"/>
    <lineage>
        <taxon>Eukaryota</taxon>
        <taxon>Metazoa</taxon>
        <taxon>Ecdysozoa</taxon>
        <taxon>Arthropoda</taxon>
        <taxon>Crustacea</taxon>
        <taxon>Multicrustacea</taxon>
        <taxon>Malacostraca</taxon>
        <taxon>Eumalacostraca</taxon>
        <taxon>Eucarida</taxon>
        <taxon>Decapoda</taxon>
        <taxon>Pleocyemata</taxon>
        <taxon>Caridea</taxon>
        <taxon>Atyoidea</taxon>
        <taxon>Atyidae</taxon>
        <taxon>Halocaridina</taxon>
    </lineage>
</organism>
<dbReference type="InterPro" id="IPR014756">
    <property type="entry name" value="Ig_E-set"/>
</dbReference>
<sequence length="794" mass="88730">DAGLYVFSDLKIETRPCEKEVSRIIPQSVGFSGGFGGGSFQPPDVVAAFPPRPVAELSPDSFASADTPRTDFPETWLWDLVVVPESGVYEEKVTLPDTVTEWVGQAICSHPEEGVGLSQEKSITTFLPFFIDLTLPPSIKRGEILPVKISVFNYMPNDLPVTVKLEESPEYEILSETDSQEPNGQRTSCLQKQNKDVHTIRINALSLGDVNLTITAFVDYESSQPCSSGNLSIQRRDTVIKPIKVEAEGYPREKTWTKYICTQDVESGNDSLEVWEVIPAKVIVEGSDRGWVNAVGDLLALSLENLGHLIRMPYGCGEQNMLNFAPNIFIMKYLEATKQNNENSREKLLRFMETGYRRELLYRRSDGSFSAFGNADNSGSTWLTAFVLKSFAQAQPYILIDRAALSETRDWLQGWQDHEGCFLSVGKVFHKGMQGGISDGNNSIPLTTYVMISMLEAGENETSTNIAAAKKCISSDNSQDPYTLALKAYAFALGKMPEAKETVDKLLELAVQTKNAVYWELPNSPSKSKAVELETAAYAVLAMSELNFDAYEPTLRKIIKWITTQRNGQGGFYSTQDTVMALQALARYETLRYQGPLDVETSITAKNLSHSFTVNEKNKLLQQQVDLPTFPTNVTLGIKGQGCAVLQAVLRYNIPEPEASDAFDLTVNTRTEYDAKCVTKRITACASYRLEDEKSNMAVIEVNLVSGYIPEKEDLKKIVRENRNIIKRYEVDGNKVSFYIEELTANSTCVNFRIIREVDIENEKPGTVVVYDYYKPEFSISESYTLPPPEECRQ</sequence>
<reference evidence="7 8" key="1">
    <citation type="submission" date="2023-11" db="EMBL/GenBank/DDBJ databases">
        <title>Halocaridina rubra genome assembly.</title>
        <authorList>
            <person name="Smith C."/>
        </authorList>
    </citation>
    <scope>NUCLEOTIDE SEQUENCE [LARGE SCALE GENOMIC DNA]</scope>
    <source>
        <strain evidence="7">EP-1</strain>
        <tissue evidence="7">Whole</tissue>
    </source>
</reference>
<dbReference type="Pfam" id="PF07678">
    <property type="entry name" value="TED_complement"/>
    <property type="match status" value="1"/>
</dbReference>
<dbReference type="InterPro" id="IPR013783">
    <property type="entry name" value="Ig-like_fold"/>
</dbReference>